<reference evidence="2 3" key="1">
    <citation type="journal article" date="2021" name="Elife">
        <title>Chloroplast acquisition without the gene transfer in kleptoplastic sea slugs, Plakobranchus ocellatus.</title>
        <authorList>
            <person name="Maeda T."/>
            <person name="Takahashi S."/>
            <person name="Yoshida T."/>
            <person name="Shimamura S."/>
            <person name="Takaki Y."/>
            <person name="Nagai Y."/>
            <person name="Toyoda A."/>
            <person name="Suzuki Y."/>
            <person name="Arimoto A."/>
            <person name="Ishii H."/>
            <person name="Satoh N."/>
            <person name="Nishiyama T."/>
            <person name="Hasebe M."/>
            <person name="Maruyama T."/>
            <person name="Minagawa J."/>
            <person name="Obokata J."/>
            <person name="Shigenobu S."/>
        </authorList>
    </citation>
    <scope>NUCLEOTIDE SEQUENCE [LARGE SCALE GENOMIC DNA]</scope>
</reference>
<dbReference type="EMBL" id="BLXT01000154">
    <property type="protein sequence ID" value="GFN74703.1"/>
    <property type="molecule type" value="Genomic_DNA"/>
</dbReference>
<dbReference type="Proteomes" id="UP000735302">
    <property type="component" value="Unassembled WGS sequence"/>
</dbReference>
<evidence type="ECO:0000313" key="3">
    <source>
        <dbReference type="Proteomes" id="UP000735302"/>
    </source>
</evidence>
<evidence type="ECO:0000313" key="2">
    <source>
        <dbReference type="EMBL" id="GFN74703.1"/>
    </source>
</evidence>
<proteinExistence type="predicted"/>
<dbReference type="AlphaFoldDB" id="A0AAV3XXP9"/>
<organism evidence="2 3">
    <name type="scientific">Plakobranchus ocellatus</name>
    <dbReference type="NCBI Taxonomy" id="259542"/>
    <lineage>
        <taxon>Eukaryota</taxon>
        <taxon>Metazoa</taxon>
        <taxon>Spiralia</taxon>
        <taxon>Lophotrochozoa</taxon>
        <taxon>Mollusca</taxon>
        <taxon>Gastropoda</taxon>
        <taxon>Heterobranchia</taxon>
        <taxon>Euthyneura</taxon>
        <taxon>Panpulmonata</taxon>
        <taxon>Sacoglossa</taxon>
        <taxon>Placobranchoidea</taxon>
        <taxon>Plakobranchidae</taxon>
        <taxon>Plakobranchus</taxon>
    </lineage>
</organism>
<evidence type="ECO:0000256" key="1">
    <source>
        <dbReference type="SAM" id="MobiDB-lite"/>
    </source>
</evidence>
<name>A0AAV3XXP9_9GAST</name>
<gene>
    <name evidence="2" type="ORF">PoB_000120900</name>
</gene>
<keyword evidence="3" id="KW-1185">Reference proteome</keyword>
<protein>
    <submittedName>
        <fullName evidence="2">Uncharacterized protein</fullName>
    </submittedName>
</protein>
<accession>A0AAV3XXP9</accession>
<comment type="caution">
    <text evidence="2">The sequence shown here is derived from an EMBL/GenBank/DDBJ whole genome shotgun (WGS) entry which is preliminary data.</text>
</comment>
<dbReference type="AntiFam" id="ANF00012">
    <property type="entry name" value="tRNA translation"/>
</dbReference>
<sequence>MRTIEVAQCLEDRNPVVHQDVGETQAREIQEFGEMQVPESRADKNGEQWKIDLVRTGIRTSDLLLGSQPPYQMSYRSTRRVIAFAITDPVAGIILGNIPEVDDKLLYLPTNKDDDGQDREDVESDRRANKTTIQYKGSLIDSHGRLYADTSRENRTGVRINNRYGMAAEANLDHQIFEHITREVQASHRG</sequence>
<feature type="region of interest" description="Disordered" evidence="1">
    <location>
        <begin position="110"/>
        <end position="130"/>
    </location>
</feature>